<comment type="pathway">
    <text evidence="8">Amino-acid degradation; L-histidine degradation into L-glutamate; N-formimidoyl-L-glutamate from L-histidine: step 3/3.</text>
</comment>
<comment type="catalytic activity">
    <reaction evidence="8">
        <text>4-imidazolone-5-propanoate + H2O = N-formimidoyl-L-glutamate</text>
        <dbReference type="Rhea" id="RHEA:23660"/>
        <dbReference type="ChEBI" id="CHEBI:15377"/>
        <dbReference type="ChEBI" id="CHEBI:58928"/>
        <dbReference type="ChEBI" id="CHEBI:77893"/>
        <dbReference type="EC" id="3.5.2.7"/>
    </reaction>
</comment>
<feature type="binding site" evidence="8">
    <location>
        <position position="83"/>
    </location>
    <ligand>
        <name>Zn(2+)</name>
        <dbReference type="ChEBI" id="CHEBI:29105"/>
    </ligand>
</feature>
<dbReference type="STRING" id="1391653.AKJ08_1999"/>
<evidence type="ECO:0000256" key="6">
    <source>
        <dbReference type="ARBA" id="ARBA00022833"/>
    </source>
</evidence>
<dbReference type="Pfam" id="PF07969">
    <property type="entry name" value="Amidohydro_3"/>
    <property type="match status" value="1"/>
</dbReference>
<evidence type="ECO:0000256" key="3">
    <source>
        <dbReference type="ARBA" id="ARBA00022723"/>
    </source>
</evidence>
<feature type="binding site" evidence="8">
    <location>
        <position position="325"/>
    </location>
    <ligand>
        <name>Zn(2+)</name>
        <dbReference type="ChEBI" id="CHEBI:29105"/>
    </ligand>
</feature>
<name>A0A0K1PDM9_9BACT</name>
<dbReference type="GO" id="GO:0050480">
    <property type="term" value="F:imidazolonepropionase activity"/>
    <property type="evidence" value="ECO:0007669"/>
    <property type="project" value="UniProtKB-UniRule"/>
</dbReference>
<feature type="binding site" evidence="8">
    <location>
        <position position="329"/>
    </location>
    <ligand>
        <name>N-formimidoyl-L-glutamate</name>
        <dbReference type="ChEBI" id="CHEBI:58928"/>
    </ligand>
</feature>
<feature type="binding site" evidence="8">
    <location>
        <position position="83"/>
    </location>
    <ligand>
        <name>Fe(3+)</name>
        <dbReference type="ChEBI" id="CHEBI:29034"/>
    </ligand>
</feature>
<keyword evidence="11" id="KW-1185">Reference proteome</keyword>
<dbReference type="AlphaFoldDB" id="A0A0K1PDM9"/>
<keyword evidence="2 8" id="KW-0963">Cytoplasm</keyword>
<evidence type="ECO:0000256" key="1">
    <source>
        <dbReference type="ARBA" id="ARBA00012864"/>
    </source>
</evidence>
<reference evidence="10 11" key="1">
    <citation type="submission" date="2015-08" db="EMBL/GenBank/DDBJ databases">
        <authorList>
            <person name="Babu N.S."/>
            <person name="Beckwith C.J."/>
            <person name="Beseler K.G."/>
            <person name="Brison A."/>
            <person name="Carone J.V."/>
            <person name="Caskin T.P."/>
            <person name="Diamond M."/>
            <person name="Durham M.E."/>
            <person name="Foxe J.M."/>
            <person name="Go M."/>
            <person name="Henderson B.A."/>
            <person name="Jones I.B."/>
            <person name="McGettigan J.A."/>
            <person name="Micheletti S.J."/>
            <person name="Nasrallah M.E."/>
            <person name="Ortiz D."/>
            <person name="Piller C.R."/>
            <person name="Privatt S.R."/>
            <person name="Schneider S.L."/>
            <person name="Sharp S."/>
            <person name="Smith T.C."/>
            <person name="Stanton J.D."/>
            <person name="Ullery H.E."/>
            <person name="Wilson R.J."/>
            <person name="Serrano M.G."/>
            <person name="Buck G."/>
            <person name="Lee V."/>
            <person name="Wang Y."/>
            <person name="Carvalho R."/>
            <person name="Voegtly L."/>
            <person name="Shi R."/>
            <person name="Duckworth R."/>
            <person name="Johnson A."/>
            <person name="Loviza R."/>
            <person name="Walstead R."/>
            <person name="Shah Z."/>
            <person name="Kiflezghi M."/>
            <person name="Wade K."/>
            <person name="Ball S.L."/>
            <person name="Bradley K.W."/>
            <person name="Asai D.J."/>
            <person name="Bowman C.A."/>
            <person name="Russell D.A."/>
            <person name="Pope W.H."/>
            <person name="Jacobs-Sera D."/>
            <person name="Hendrix R.W."/>
            <person name="Hatfull G.F."/>
        </authorList>
    </citation>
    <scope>NUCLEOTIDE SEQUENCE [LARGE SCALE GENOMIC DNA]</scope>
    <source>
        <strain evidence="10 11">DSM 27710</strain>
    </source>
</reference>
<dbReference type="GO" id="GO:0019556">
    <property type="term" value="P:L-histidine catabolic process to glutamate and formamide"/>
    <property type="evidence" value="ECO:0007669"/>
    <property type="project" value="UniProtKB-UniRule"/>
</dbReference>
<dbReference type="SUPFAM" id="SSF51338">
    <property type="entry name" value="Composite domain of metallo-dependent hydrolases"/>
    <property type="match status" value="1"/>
</dbReference>
<dbReference type="UniPathway" id="UPA00379">
    <property type="reaction ID" value="UER00551"/>
</dbReference>
<keyword evidence="5 8" id="KW-0369">Histidine metabolism</keyword>
<feature type="binding site" evidence="8">
    <location>
        <position position="250"/>
    </location>
    <ligand>
        <name>Zn(2+)</name>
        <dbReference type="ChEBI" id="CHEBI:29105"/>
    </ligand>
</feature>
<accession>A0A0K1PDM9</accession>
<feature type="binding site" evidence="8">
    <location>
        <position position="81"/>
    </location>
    <ligand>
        <name>Zn(2+)</name>
        <dbReference type="ChEBI" id="CHEBI:29105"/>
    </ligand>
</feature>
<organism evidence="10 11">
    <name type="scientific">Vulgatibacter incomptus</name>
    <dbReference type="NCBI Taxonomy" id="1391653"/>
    <lineage>
        <taxon>Bacteria</taxon>
        <taxon>Pseudomonadati</taxon>
        <taxon>Myxococcota</taxon>
        <taxon>Myxococcia</taxon>
        <taxon>Myxococcales</taxon>
        <taxon>Cystobacterineae</taxon>
        <taxon>Vulgatibacteraceae</taxon>
        <taxon>Vulgatibacter</taxon>
    </lineage>
</organism>
<dbReference type="GO" id="GO:0008270">
    <property type="term" value="F:zinc ion binding"/>
    <property type="evidence" value="ECO:0007669"/>
    <property type="project" value="UniProtKB-UniRule"/>
</dbReference>
<dbReference type="Gene3D" id="3.20.20.140">
    <property type="entry name" value="Metal-dependent hydrolases"/>
    <property type="match status" value="1"/>
</dbReference>
<keyword evidence="7 8" id="KW-0408">Iron</keyword>
<feature type="binding site" evidence="8">
    <location>
        <position position="186"/>
    </location>
    <ligand>
        <name>4-imidazolone-5-propanoate</name>
        <dbReference type="ChEBI" id="CHEBI:77893"/>
    </ligand>
</feature>
<dbReference type="HAMAP" id="MF_00372">
    <property type="entry name" value="HutI"/>
    <property type="match status" value="1"/>
</dbReference>
<feature type="domain" description="Amidohydrolase 3" evidence="9">
    <location>
        <begin position="117"/>
        <end position="413"/>
    </location>
</feature>
<dbReference type="InterPro" id="IPR011059">
    <property type="entry name" value="Metal-dep_hydrolase_composite"/>
</dbReference>
<dbReference type="KEGG" id="vin:AKJ08_1999"/>
<feature type="binding site" evidence="8">
    <location>
        <position position="330"/>
    </location>
    <ligand>
        <name>4-imidazolone-5-propanoate</name>
        <dbReference type="ChEBI" id="CHEBI:77893"/>
    </ligand>
</feature>
<dbReference type="PANTHER" id="PTHR42752">
    <property type="entry name" value="IMIDAZOLONEPROPIONASE"/>
    <property type="match status" value="1"/>
</dbReference>
<comment type="subcellular location">
    <subcellularLocation>
        <location evidence="8">Cytoplasm</location>
    </subcellularLocation>
</comment>
<dbReference type="InterPro" id="IPR005920">
    <property type="entry name" value="HutI"/>
</dbReference>
<dbReference type="RefSeq" id="WP_240475284.1">
    <property type="nucleotide sequence ID" value="NZ_CP012332.1"/>
</dbReference>
<protein>
    <recommendedName>
        <fullName evidence="1 8">Imidazolonepropionase</fullName>
        <ecNumber evidence="1 8">3.5.2.7</ecNumber>
    </recommendedName>
    <alternativeName>
        <fullName evidence="8">Imidazolone-5-propionate hydrolase</fullName>
    </alternativeName>
</protein>
<dbReference type="NCBIfam" id="TIGR01224">
    <property type="entry name" value="hutI"/>
    <property type="match status" value="1"/>
</dbReference>
<dbReference type="EC" id="3.5.2.7" evidence="1 8"/>
<comment type="function">
    <text evidence="8">Catalyzes the hydrolytic cleavage of the carbon-nitrogen bond in imidazolone-5-propanoate to yield N-formimidoyl-L-glutamate. It is the third step in the universal histidine degradation pathway.</text>
</comment>
<evidence type="ECO:0000256" key="2">
    <source>
        <dbReference type="ARBA" id="ARBA00022490"/>
    </source>
</evidence>
<feature type="binding site" evidence="8">
    <location>
        <position position="81"/>
    </location>
    <ligand>
        <name>Fe(3+)</name>
        <dbReference type="ChEBI" id="CHEBI:29034"/>
    </ligand>
</feature>
<dbReference type="PANTHER" id="PTHR42752:SF1">
    <property type="entry name" value="IMIDAZOLONEPROPIONASE-RELATED"/>
    <property type="match status" value="1"/>
</dbReference>
<feature type="binding site" evidence="8">
    <location>
        <position position="153"/>
    </location>
    <ligand>
        <name>N-formimidoyl-L-glutamate</name>
        <dbReference type="ChEBI" id="CHEBI:58928"/>
    </ligand>
</feature>
<dbReference type="SUPFAM" id="SSF51556">
    <property type="entry name" value="Metallo-dependent hydrolases"/>
    <property type="match status" value="1"/>
</dbReference>
<evidence type="ECO:0000259" key="9">
    <source>
        <dbReference type="Pfam" id="PF07969"/>
    </source>
</evidence>
<dbReference type="GO" id="GO:0005506">
    <property type="term" value="F:iron ion binding"/>
    <property type="evidence" value="ECO:0007669"/>
    <property type="project" value="UniProtKB-UniRule"/>
</dbReference>
<feature type="binding site" evidence="8">
    <location>
        <position position="325"/>
    </location>
    <ligand>
        <name>Fe(3+)</name>
        <dbReference type="ChEBI" id="CHEBI:29034"/>
    </ligand>
</feature>
<feature type="binding site" evidence="8">
    <location>
        <position position="253"/>
    </location>
    <ligand>
        <name>4-imidazolone-5-propanoate</name>
        <dbReference type="ChEBI" id="CHEBI:77893"/>
    </ligand>
</feature>
<dbReference type="InterPro" id="IPR032466">
    <property type="entry name" value="Metal_Hydrolase"/>
</dbReference>
<feature type="binding site" evidence="8">
    <location>
        <position position="250"/>
    </location>
    <ligand>
        <name>Fe(3+)</name>
        <dbReference type="ChEBI" id="CHEBI:29034"/>
    </ligand>
</feature>
<evidence type="ECO:0000256" key="5">
    <source>
        <dbReference type="ARBA" id="ARBA00022808"/>
    </source>
</evidence>
<evidence type="ECO:0000313" key="11">
    <source>
        <dbReference type="Proteomes" id="UP000055590"/>
    </source>
</evidence>
<gene>
    <name evidence="8" type="primary">hutI</name>
    <name evidence="10" type="ORF">AKJ08_1999</name>
</gene>
<feature type="binding site" evidence="8">
    <location>
        <position position="327"/>
    </location>
    <ligand>
        <name>N-formimidoyl-L-glutamate</name>
        <dbReference type="ChEBI" id="CHEBI:58928"/>
    </ligand>
</feature>
<dbReference type="Gene3D" id="2.30.40.10">
    <property type="entry name" value="Urease, subunit C, domain 1"/>
    <property type="match status" value="1"/>
</dbReference>
<keyword evidence="4 8" id="KW-0378">Hydrolase</keyword>
<dbReference type="GO" id="GO:0005737">
    <property type="term" value="C:cytoplasm"/>
    <property type="evidence" value="ECO:0007669"/>
    <property type="project" value="UniProtKB-SubCell"/>
</dbReference>
<dbReference type="FunFam" id="3.20.20.140:FF:000007">
    <property type="entry name" value="Imidazolonepropionase"/>
    <property type="match status" value="1"/>
</dbReference>
<feature type="binding site" evidence="8">
    <location>
        <position position="90"/>
    </location>
    <ligand>
        <name>4-imidazolone-5-propanoate</name>
        <dbReference type="ChEBI" id="CHEBI:77893"/>
    </ligand>
</feature>
<evidence type="ECO:0000256" key="4">
    <source>
        <dbReference type="ARBA" id="ARBA00022801"/>
    </source>
</evidence>
<comment type="similarity">
    <text evidence="8">Belongs to the metallo-dependent hydrolases superfamily. HutI family.</text>
</comment>
<comment type="cofactor">
    <cofactor evidence="8">
        <name>Zn(2+)</name>
        <dbReference type="ChEBI" id="CHEBI:29105"/>
    </cofactor>
    <cofactor evidence="8">
        <name>Fe(3+)</name>
        <dbReference type="ChEBI" id="CHEBI:29034"/>
    </cofactor>
    <text evidence="8">Binds 1 zinc or iron ion per subunit.</text>
</comment>
<evidence type="ECO:0000256" key="8">
    <source>
        <dbReference type="HAMAP-Rule" id="MF_00372"/>
    </source>
</evidence>
<dbReference type="Proteomes" id="UP000055590">
    <property type="component" value="Chromosome"/>
</dbReference>
<dbReference type="GO" id="GO:0019557">
    <property type="term" value="P:L-histidine catabolic process to glutamate and formate"/>
    <property type="evidence" value="ECO:0007669"/>
    <property type="project" value="UniProtKB-UniPathway"/>
</dbReference>
<dbReference type="PATRIC" id="fig|1391653.3.peg.2090"/>
<proteinExistence type="inferred from homology"/>
<evidence type="ECO:0000313" key="10">
    <source>
        <dbReference type="EMBL" id="AKU91612.1"/>
    </source>
</evidence>
<keyword evidence="3 8" id="KW-0479">Metal-binding</keyword>
<feature type="binding site" evidence="8">
    <location>
        <position position="153"/>
    </location>
    <ligand>
        <name>4-imidazolone-5-propanoate</name>
        <dbReference type="ChEBI" id="CHEBI:77893"/>
    </ligand>
</feature>
<keyword evidence="6 8" id="KW-0862">Zinc</keyword>
<sequence length="423" mass="43401">MIEADLIIHSAGAVVTCAGDPSAGPEAALGILKGGAIAARAGWIVWVGPQESLSREVLPLPSAVTIDAAGGLVAPGYVDAHTHLVFAGDRAREFSLRCGGASYQELLAAGGGILATVRATRAASEDELVELALPRVRRLVSEGVTTVEVKSGYGLTIEDELKILRAVRRLGQESPVEVVGTLLPLHALPPDAGDRDAWVARMIDELLPVVAGEGLARFADVFVEQGAFTHEEARMLAAAAKAHGLGVRLHVDQLTAGRGAELAAELGAVTADHLETITPEGVEALAKAGVAATLLPISTLYLKCPSYAPGRVLADAGVRLALGSNCNPGSAMTESFSLALSLACLGNGLTASEAFLAATAGGAAALGLGDRGRLEVGLRADLVLHGAPSVEHLAYHLAARHARAVIIGGELVHEDRELPPLCA</sequence>
<dbReference type="EMBL" id="CP012332">
    <property type="protein sequence ID" value="AKU91612.1"/>
    <property type="molecule type" value="Genomic_DNA"/>
</dbReference>
<dbReference type="InterPro" id="IPR013108">
    <property type="entry name" value="Amidohydro_3"/>
</dbReference>
<evidence type="ECO:0000256" key="7">
    <source>
        <dbReference type="ARBA" id="ARBA00023004"/>
    </source>
</evidence>